<proteinExistence type="predicted"/>
<sequence>MRKPAPTSPSNKGIALSDWLYTMFLFTKSDFKSVVIPTTVFGTIAAPKATVIHVCARLIWVWFNLLQFCVSNQSLSPAEDAANKPWRPIPAHRITVTTARRLRWMLLFVCILLSIAIPGIALAIGIWANNELCLDSHWVTRNICNALGYAAFNSGATNIKSLSDDRCAPTTIALRAQLVNALIILTTIQSQDFRDSSGDALAGRRTLPLVYPQGSRIAITTLLILWSFFLCILWGLGILPSIIFLGLGAYVGGRFVTLRSTAADRRSYVYYNVWLCAAQILPFAVSQ</sequence>
<comment type="subcellular location">
    <subcellularLocation>
        <location evidence="1">Membrane</location>
        <topology evidence="1">Multi-pass membrane protein</topology>
    </subcellularLocation>
</comment>
<dbReference type="OMA" id="AVGYASF"/>
<gene>
    <name evidence="6" type="ORF">A0H81_08916</name>
</gene>
<evidence type="ECO:0000256" key="1">
    <source>
        <dbReference type="ARBA" id="ARBA00004141"/>
    </source>
</evidence>
<evidence type="ECO:0000313" key="6">
    <source>
        <dbReference type="EMBL" id="OBZ71564.1"/>
    </source>
</evidence>
<protein>
    <recommendedName>
        <fullName evidence="8">Digeranylgeranylglyceryl phosphate synthase</fullName>
    </recommendedName>
</protein>
<feature type="transmembrane region" description="Helical" evidence="5">
    <location>
        <begin position="104"/>
        <end position="128"/>
    </location>
</feature>
<dbReference type="OrthoDB" id="434972at2759"/>
<keyword evidence="7" id="KW-1185">Reference proteome</keyword>
<evidence type="ECO:0000313" key="7">
    <source>
        <dbReference type="Proteomes" id="UP000092993"/>
    </source>
</evidence>
<dbReference type="PANTHER" id="PTHR42723">
    <property type="entry name" value="CHLOROPHYLL SYNTHASE"/>
    <property type="match status" value="1"/>
</dbReference>
<evidence type="ECO:0000256" key="3">
    <source>
        <dbReference type="ARBA" id="ARBA00022989"/>
    </source>
</evidence>
<organism evidence="6 7">
    <name type="scientific">Grifola frondosa</name>
    <name type="common">Maitake</name>
    <name type="synonym">Polyporus frondosus</name>
    <dbReference type="NCBI Taxonomy" id="5627"/>
    <lineage>
        <taxon>Eukaryota</taxon>
        <taxon>Fungi</taxon>
        <taxon>Dikarya</taxon>
        <taxon>Basidiomycota</taxon>
        <taxon>Agaricomycotina</taxon>
        <taxon>Agaricomycetes</taxon>
        <taxon>Polyporales</taxon>
        <taxon>Grifolaceae</taxon>
        <taxon>Grifola</taxon>
    </lineage>
</organism>
<dbReference type="GO" id="GO:0016765">
    <property type="term" value="F:transferase activity, transferring alkyl or aryl (other than methyl) groups"/>
    <property type="evidence" value="ECO:0007669"/>
    <property type="project" value="InterPro"/>
</dbReference>
<dbReference type="CDD" id="cd13965">
    <property type="entry name" value="PT_UbiA_3"/>
    <property type="match status" value="1"/>
</dbReference>
<name>A0A1C7M962_GRIFR</name>
<dbReference type="STRING" id="5627.A0A1C7M962"/>
<evidence type="ECO:0000256" key="5">
    <source>
        <dbReference type="SAM" id="Phobius"/>
    </source>
</evidence>
<feature type="transmembrane region" description="Helical" evidence="5">
    <location>
        <begin position="217"/>
        <end position="247"/>
    </location>
</feature>
<dbReference type="InterPro" id="IPR000537">
    <property type="entry name" value="UbiA_prenyltransferase"/>
</dbReference>
<keyword evidence="4 5" id="KW-0472">Membrane</keyword>
<evidence type="ECO:0008006" key="8">
    <source>
        <dbReference type="Google" id="ProtNLM"/>
    </source>
</evidence>
<feature type="transmembrane region" description="Helical" evidence="5">
    <location>
        <begin position="268"/>
        <end position="285"/>
    </location>
</feature>
<keyword evidence="2 5" id="KW-0812">Transmembrane</keyword>
<dbReference type="InterPro" id="IPR050475">
    <property type="entry name" value="Prenyltransferase_related"/>
</dbReference>
<dbReference type="EMBL" id="LUGG01000011">
    <property type="protein sequence ID" value="OBZ71564.1"/>
    <property type="molecule type" value="Genomic_DNA"/>
</dbReference>
<dbReference type="Proteomes" id="UP000092993">
    <property type="component" value="Unassembled WGS sequence"/>
</dbReference>
<dbReference type="PANTHER" id="PTHR42723:SF1">
    <property type="entry name" value="CHLOROPHYLL SYNTHASE, CHLOROPLASTIC"/>
    <property type="match status" value="1"/>
</dbReference>
<accession>A0A1C7M962</accession>
<feature type="non-terminal residue" evidence="6">
    <location>
        <position position="287"/>
    </location>
</feature>
<keyword evidence="3 5" id="KW-1133">Transmembrane helix</keyword>
<dbReference type="Pfam" id="PF01040">
    <property type="entry name" value="UbiA"/>
    <property type="match status" value="1"/>
</dbReference>
<dbReference type="GO" id="GO:0016020">
    <property type="term" value="C:membrane"/>
    <property type="evidence" value="ECO:0007669"/>
    <property type="project" value="UniProtKB-SubCell"/>
</dbReference>
<reference evidence="6 7" key="1">
    <citation type="submission" date="2016-03" db="EMBL/GenBank/DDBJ databases">
        <title>Whole genome sequencing of Grifola frondosa 9006-11.</title>
        <authorList>
            <person name="Min B."/>
            <person name="Park H."/>
            <person name="Kim J.-G."/>
            <person name="Cho H."/>
            <person name="Oh Y.-L."/>
            <person name="Kong W.-S."/>
            <person name="Choi I.-G."/>
        </authorList>
    </citation>
    <scope>NUCLEOTIDE SEQUENCE [LARGE SCALE GENOMIC DNA]</scope>
    <source>
        <strain evidence="6 7">9006-11</strain>
    </source>
</reference>
<evidence type="ECO:0000256" key="4">
    <source>
        <dbReference type="ARBA" id="ARBA00023136"/>
    </source>
</evidence>
<comment type="caution">
    <text evidence="6">The sequence shown here is derived from an EMBL/GenBank/DDBJ whole genome shotgun (WGS) entry which is preliminary data.</text>
</comment>
<evidence type="ECO:0000256" key="2">
    <source>
        <dbReference type="ARBA" id="ARBA00022692"/>
    </source>
</evidence>
<dbReference type="AlphaFoldDB" id="A0A1C7M962"/>